<evidence type="ECO:0000313" key="2">
    <source>
        <dbReference type="Proteomes" id="UP000230564"/>
    </source>
</evidence>
<dbReference type="Proteomes" id="UP000230564">
    <property type="component" value="Unassembled WGS sequence"/>
</dbReference>
<accession>A0A2H0NCQ7</accession>
<comment type="caution">
    <text evidence="1">The sequence shown here is derived from an EMBL/GenBank/DDBJ whole genome shotgun (WGS) entry which is preliminary data.</text>
</comment>
<evidence type="ECO:0000313" key="1">
    <source>
        <dbReference type="EMBL" id="PIR06679.1"/>
    </source>
</evidence>
<name>A0A2H0NCQ7_9BACT</name>
<reference evidence="1 2" key="1">
    <citation type="submission" date="2017-09" db="EMBL/GenBank/DDBJ databases">
        <title>Depth-based differentiation of microbial function through sediment-hosted aquifers and enrichment of novel symbionts in the deep terrestrial subsurface.</title>
        <authorList>
            <person name="Probst A.J."/>
            <person name="Ladd B."/>
            <person name="Jarett J.K."/>
            <person name="Geller-Mcgrath D.E."/>
            <person name="Sieber C.M."/>
            <person name="Emerson J.B."/>
            <person name="Anantharaman K."/>
            <person name="Thomas B.C."/>
            <person name="Malmstrom R."/>
            <person name="Stieglmeier M."/>
            <person name="Klingl A."/>
            <person name="Woyke T."/>
            <person name="Ryan C.M."/>
            <person name="Banfield J.F."/>
        </authorList>
    </citation>
    <scope>NUCLEOTIDE SEQUENCE [LARGE SCALE GENOMIC DNA]</scope>
    <source>
        <strain evidence="1">CG11_big_fil_rev_8_21_14_0_20_36_20</strain>
    </source>
</reference>
<sequence>MSIIVIRRGLQGNRGLTGEAAPASITVANNIVNVNAVGDAIDDITTCADNLADIQAAPQAAIDAANNAAMATFFFGTTGGSANAYTLDTGGDIALANGQAFRFIANHLSTGNVTLTVDSNSAKPVRFEGLFELPEYTIKNGQVTTVIYDSVSDTFQPLESKPVTGDIIFYSKSSKPGYASLDGTTTIGSAASGATIAAAYCEGLYRLIWDNSDNAEFAVSSGRGGSAAADFAANKTLTLASVKDKSLHGVGTTLTKLGKTSGNANQSPTGSISINSFNIAVHNLPVHKHENVGSLGAGNKWGEGSTITAGNFSGSRTDQSAYSSPVGSGASITPTGSFSGSSMSILHPVFGMHVLIKI</sequence>
<dbReference type="EMBL" id="PCWQ01000011">
    <property type="protein sequence ID" value="PIR06679.1"/>
    <property type="molecule type" value="Genomic_DNA"/>
</dbReference>
<proteinExistence type="predicted"/>
<protein>
    <submittedName>
        <fullName evidence="1">Uncharacterized protein</fullName>
    </submittedName>
</protein>
<dbReference type="AlphaFoldDB" id="A0A2H0NCQ7"/>
<organism evidence="1 2">
    <name type="scientific">Candidatus Komeilibacteria bacterium CG11_big_fil_rev_8_21_14_0_20_36_20</name>
    <dbReference type="NCBI Taxonomy" id="1974477"/>
    <lineage>
        <taxon>Bacteria</taxon>
        <taxon>Candidatus Komeiliibacteriota</taxon>
    </lineage>
</organism>
<gene>
    <name evidence="1" type="ORF">COV55_02900</name>
</gene>